<sequence>MKSRSVGLDPAKACIARFADVKHRRPSFGRHCGGPGKGSEADGEGAPYGSDTGTGFGTHDGNIFPVQMG</sequence>
<evidence type="ECO:0000313" key="3">
    <source>
        <dbReference type="Proteomes" id="UP000656042"/>
    </source>
</evidence>
<reference evidence="2" key="2">
    <citation type="submission" date="2020-09" db="EMBL/GenBank/DDBJ databases">
        <authorList>
            <person name="Sun Q."/>
            <person name="Zhou Y."/>
        </authorList>
    </citation>
    <scope>NUCLEOTIDE SEQUENCE</scope>
    <source>
        <strain evidence="2">CGMCC 4.7299</strain>
    </source>
</reference>
<proteinExistence type="predicted"/>
<dbReference type="Proteomes" id="UP000656042">
    <property type="component" value="Unassembled WGS sequence"/>
</dbReference>
<reference evidence="2" key="1">
    <citation type="journal article" date="2014" name="Int. J. Syst. Evol. Microbiol.">
        <title>Complete genome sequence of Corynebacterium casei LMG S-19264T (=DSM 44701T), isolated from a smear-ripened cheese.</title>
        <authorList>
            <consortium name="US DOE Joint Genome Institute (JGI-PGF)"/>
            <person name="Walter F."/>
            <person name="Albersmeier A."/>
            <person name="Kalinowski J."/>
            <person name="Ruckert C."/>
        </authorList>
    </citation>
    <scope>NUCLEOTIDE SEQUENCE</scope>
    <source>
        <strain evidence="2">CGMCC 4.7299</strain>
    </source>
</reference>
<dbReference type="AlphaFoldDB" id="A0A8J3C8Y9"/>
<comment type="caution">
    <text evidence="2">The sequence shown here is derived from an EMBL/GenBank/DDBJ whole genome shotgun (WGS) entry which is preliminary data.</text>
</comment>
<evidence type="ECO:0000313" key="2">
    <source>
        <dbReference type="EMBL" id="GGL19626.1"/>
    </source>
</evidence>
<accession>A0A8J3C8Y9</accession>
<organism evidence="2 3">
    <name type="scientific">Mangrovihabitans endophyticus</name>
    <dbReference type="NCBI Taxonomy" id="1751298"/>
    <lineage>
        <taxon>Bacteria</taxon>
        <taxon>Bacillati</taxon>
        <taxon>Actinomycetota</taxon>
        <taxon>Actinomycetes</taxon>
        <taxon>Micromonosporales</taxon>
        <taxon>Micromonosporaceae</taxon>
        <taxon>Mangrovihabitans</taxon>
    </lineage>
</organism>
<gene>
    <name evidence="2" type="ORF">GCM10012284_62760</name>
</gene>
<keyword evidence="3" id="KW-1185">Reference proteome</keyword>
<name>A0A8J3C8Y9_9ACTN</name>
<evidence type="ECO:0000256" key="1">
    <source>
        <dbReference type="SAM" id="MobiDB-lite"/>
    </source>
</evidence>
<feature type="region of interest" description="Disordered" evidence="1">
    <location>
        <begin position="25"/>
        <end position="69"/>
    </location>
</feature>
<protein>
    <submittedName>
        <fullName evidence="2">Uncharacterized protein</fullName>
    </submittedName>
</protein>
<dbReference type="RefSeq" id="WP_189082965.1">
    <property type="nucleotide sequence ID" value="NZ_BMMX01000069.1"/>
</dbReference>
<dbReference type="EMBL" id="BMMX01000069">
    <property type="protein sequence ID" value="GGL19626.1"/>
    <property type="molecule type" value="Genomic_DNA"/>
</dbReference>